<dbReference type="OrthoDB" id="3174721at2759"/>
<dbReference type="AlphaFoldDB" id="A0A4V3XES9"/>
<name>A0A4V3XES9_9AGAM</name>
<gene>
    <name evidence="2" type="ORF">EW146_g5556</name>
</gene>
<reference evidence="2 3" key="1">
    <citation type="submission" date="2019-02" db="EMBL/GenBank/DDBJ databases">
        <title>Genome sequencing of the rare red list fungi Bondarzewia mesenterica.</title>
        <authorList>
            <person name="Buettner E."/>
            <person name="Kellner H."/>
        </authorList>
    </citation>
    <scope>NUCLEOTIDE SEQUENCE [LARGE SCALE GENOMIC DNA]</scope>
    <source>
        <strain evidence="2 3">DSM 108281</strain>
    </source>
</reference>
<evidence type="ECO:0000313" key="2">
    <source>
        <dbReference type="EMBL" id="THH14833.1"/>
    </source>
</evidence>
<feature type="compositionally biased region" description="Polar residues" evidence="1">
    <location>
        <begin position="79"/>
        <end position="92"/>
    </location>
</feature>
<keyword evidence="3" id="KW-1185">Reference proteome</keyword>
<evidence type="ECO:0000256" key="1">
    <source>
        <dbReference type="SAM" id="MobiDB-lite"/>
    </source>
</evidence>
<feature type="region of interest" description="Disordered" evidence="1">
    <location>
        <begin position="1"/>
        <end position="54"/>
    </location>
</feature>
<organism evidence="2 3">
    <name type="scientific">Bondarzewia mesenterica</name>
    <dbReference type="NCBI Taxonomy" id="1095465"/>
    <lineage>
        <taxon>Eukaryota</taxon>
        <taxon>Fungi</taxon>
        <taxon>Dikarya</taxon>
        <taxon>Basidiomycota</taxon>
        <taxon>Agaricomycotina</taxon>
        <taxon>Agaricomycetes</taxon>
        <taxon>Russulales</taxon>
        <taxon>Bondarzewiaceae</taxon>
        <taxon>Bondarzewia</taxon>
    </lineage>
</organism>
<accession>A0A4V3XES9</accession>
<dbReference type="EMBL" id="SGPL01000246">
    <property type="protein sequence ID" value="THH14833.1"/>
    <property type="molecule type" value="Genomic_DNA"/>
</dbReference>
<proteinExistence type="predicted"/>
<protein>
    <submittedName>
        <fullName evidence="2">Uncharacterized protein</fullName>
    </submittedName>
</protein>
<sequence>MASYITSSGSDPAAGMSDPMSPSSRYTNSFTLPVEEEDTASIDEGSHTSFHTSRCRASAVSEHPYFIQQAQRQHETESEPASPSRTLPYGGSSSDTIVLSWKPPQASHDSNTSFNKTSMQRALLRQLVMAASVEPLTYVFTPLLNNSMLLIPPPIALDSSARYHISIHLDCFSPTSYSTVVRRGASETGQYVGEFNSNEPDMITIGTETMRIDEALTATSKKGIASLLTCHRRTNKSFKRETWRWSFGHVNLFWSCCLNVYECTLPAGADGRFGSPVKLATFTRKSTAIVGRSVHQCLATLQVYQQGNTFF</sequence>
<feature type="compositionally biased region" description="Polar residues" evidence="1">
    <location>
        <begin position="20"/>
        <end position="31"/>
    </location>
</feature>
<feature type="region of interest" description="Disordered" evidence="1">
    <location>
        <begin position="68"/>
        <end position="92"/>
    </location>
</feature>
<evidence type="ECO:0000313" key="3">
    <source>
        <dbReference type="Proteomes" id="UP000310158"/>
    </source>
</evidence>
<comment type="caution">
    <text evidence="2">The sequence shown here is derived from an EMBL/GenBank/DDBJ whole genome shotgun (WGS) entry which is preliminary data.</text>
</comment>
<dbReference type="Proteomes" id="UP000310158">
    <property type="component" value="Unassembled WGS sequence"/>
</dbReference>
<feature type="compositionally biased region" description="Polar residues" evidence="1">
    <location>
        <begin position="1"/>
        <end position="10"/>
    </location>
</feature>